<evidence type="ECO:0000256" key="1">
    <source>
        <dbReference type="SAM" id="MobiDB-lite"/>
    </source>
</evidence>
<dbReference type="AlphaFoldDB" id="A0A086ZXI8"/>
<feature type="transmembrane region" description="Helical" evidence="2">
    <location>
        <begin position="91"/>
        <end position="112"/>
    </location>
</feature>
<reference evidence="3 4" key="1">
    <citation type="submission" date="2014-03" db="EMBL/GenBank/DDBJ databases">
        <title>Genomics of Bifidobacteria.</title>
        <authorList>
            <person name="Ventura M."/>
            <person name="Milani C."/>
            <person name="Lugli G.A."/>
        </authorList>
    </citation>
    <scope>NUCLEOTIDE SEQUENCE [LARGE SCALE GENOMIC DNA]</scope>
    <source>
        <strain evidence="3 4">DSM 23969</strain>
    </source>
</reference>
<dbReference type="STRING" id="1437608.GCA_000771645_01340"/>
<protein>
    <submittedName>
        <fullName evidence="3">Uncharacterized protein</fullName>
    </submittedName>
</protein>
<evidence type="ECO:0000313" key="3">
    <source>
        <dbReference type="EMBL" id="KFI51238.1"/>
    </source>
</evidence>
<dbReference type="EMBL" id="JGYN01000010">
    <property type="protein sequence ID" value="KFI51238.1"/>
    <property type="molecule type" value="Genomic_DNA"/>
</dbReference>
<name>A0A086ZXI8_9BIFI</name>
<dbReference type="Proteomes" id="UP000029108">
    <property type="component" value="Unassembled WGS sequence"/>
</dbReference>
<accession>A0A086ZXI8</accession>
<comment type="caution">
    <text evidence="3">The sequence shown here is derived from an EMBL/GenBank/DDBJ whole genome shotgun (WGS) entry which is preliminary data.</text>
</comment>
<keyword evidence="2" id="KW-0472">Membrane</keyword>
<keyword evidence="2" id="KW-0812">Transmembrane</keyword>
<keyword evidence="2" id="KW-1133">Transmembrane helix</keyword>
<evidence type="ECO:0000313" key="4">
    <source>
        <dbReference type="Proteomes" id="UP000029108"/>
    </source>
</evidence>
<feature type="region of interest" description="Disordered" evidence="1">
    <location>
        <begin position="154"/>
        <end position="185"/>
    </location>
</feature>
<evidence type="ECO:0000256" key="2">
    <source>
        <dbReference type="SAM" id="Phobius"/>
    </source>
</evidence>
<proteinExistence type="predicted"/>
<keyword evidence="4" id="KW-1185">Reference proteome</keyword>
<feature type="transmembrane region" description="Helical" evidence="2">
    <location>
        <begin position="46"/>
        <end position="71"/>
    </location>
</feature>
<feature type="transmembrane region" description="Helical" evidence="2">
    <location>
        <begin position="119"/>
        <end position="140"/>
    </location>
</feature>
<gene>
    <name evidence="3" type="ORF">BBIA_0801</name>
</gene>
<organism evidence="3 4">
    <name type="scientific">Bifidobacterium biavatii DSM 23969</name>
    <dbReference type="NCBI Taxonomy" id="1437608"/>
    <lineage>
        <taxon>Bacteria</taxon>
        <taxon>Bacillati</taxon>
        <taxon>Actinomycetota</taxon>
        <taxon>Actinomycetes</taxon>
        <taxon>Bifidobacteriales</taxon>
        <taxon>Bifidobacteriaceae</taxon>
        <taxon>Bifidobacterium</taxon>
    </lineage>
</organism>
<sequence>MVLAFLGCNHRDIYISYLRSIMIRLSVWFESLKWRIAAWRCITLNWWYLVLAAVLIIWLGVAEAVALPAYGEYAREVFTNLLAGVPSTPPAVVPVTVFQWSCSAVWLVLAYRQWARRQFAWMIISMVCSLLYVPFVIYLVHELADQRKGIVRLEEKPESPSPDDTANDHLDRCDINPVEETTTSDSMIRRIGGLRGRRG</sequence>